<comment type="caution">
    <text evidence="2">The sequence shown here is derived from an EMBL/GenBank/DDBJ whole genome shotgun (WGS) entry which is preliminary data.</text>
</comment>
<gene>
    <name evidence="2" type="ORF">EYF80_006251</name>
</gene>
<reference evidence="2 3" key="1">
    <citation type="submission" date="2019-03" db="EMBL/GenBank/DDBJ databases">
        <title>First draft genome of Liparis tanakae, snailfish: a comprehensive survey of snailfish specific genes.</title>
        <authorList>
            <person name="Kim W."/>
            <person name="Song I."/>
            <person name="Jeong J.-H."/>
            <person name="Kim D."/>
            <person name="Kim S."/>
            <person name="Ryu S."/>
            <person name="Song J.Y."/>
            <person name="Lee S.K."/>
        </authorList>
    </citation>
    <scope>NUCLEOTIDE SEQUENCE [LARGE SCALE GENOMIC DNA]</scope>
    <source>
        <tissue evidence="2">Muscle</tissue>
    </source>
</reference>
<proteinExistence type="predicted"/>
<evidence type="ECO:0000256" key="1">
    <source>
        <dbReference type="SAM" id="MobiDB-lite"/>
    </source>
</evidence>
<organism evidence="2 3">
    <name type="scientific">Liparis tanakae</name>
    <name type="common">Tanaka's snailfish</name>
    <dbReference type="NCBI Taxonomy" id="230148"/>
    <lineage>
        <taxon>Eukaryota</taxon>
        <taxon>Metazoa</taxon>
        <taxon>Chordata</taxon>
        <taxon>Craniata</taxon>
        <taxon>Vertebrata</taxon>
        <taxon>Euteleostomi</taxon>
        <taxon>Actinopterygii</taxon>
        <taxon>Neopterygii</taxon>
        <taxon>Teleostei</taxon>
        <taxon>Neoteleostei</taxon>
        <taxon>Acanthomorphata</taxon>
        <taxon>Eupercaria</taxon>
        <taxon>Perciformes</taxon>
        <taxon>Cottioidei</taxon>
        <taxon>Cottales</taxon>
        <taxon>Liparidae</taxon>
        <taxon>Liparis</taxon>
    </lineage>
</organism>
<dbReference type="EMBL" id="SRLO01000033">
    <property type="protein sequence ID" value="TNN83270.1"/>
    <property type="molecule type" value="Genomic_DNA"/>
</dbReference>
<keyword evidence="3" id="KW-1185">Reference proteome</keyword>
<accession>A0A4Z2IZ63</accession>
<name>A0A4Z2IZ63_9TELE</name>
<sequence>MTFIVHRVRNSRRGGHGLLQDQLRVQDVDLLQRDLRHVVQVLLKQGERSAEEELTRSNLELGRVTPGPGPSGRSGLQWYLKHKDQESGSLLGADSETL</sequence>
<evidence type="ECO:0000313" key="3">
    <source>
        <dbReference type="Proteomes" id="UP000314294"/>
    </source>
</evidence>
<evidence type="ECO:0000313" key="2">
    <source>
        <dbReference type="EMBL" id="TNN83270.1"/>
    </source>
</evidence>
<dbReference type="Proteomes" id="UP000314294">
    <property type="component" value="Unassembled WGS sequence"/>
</dbReference>
<dbReference type="AlphaFoldDB" id="A0A4Z2IZ63"/>
<feature type="region of interest" description="Disordered" evidence="1">
    <location>
        <begin position="52"/>
        <end position="76"/>
    </location>
</feature>
<protein>
    <submittedName>
        <fullName evidence="2">Uncharacterized protein</fullName>
    </submittedName>
</protein>